<keyword evidence="2 8" id="KW-0808">Transferase</keyword>
<comment type="subcellular location">
    <subcellularLocation>
        <location evidence="8">Cytoplasm</location>
    </subcellularLocation>
</comment>
<evidence type="ECO:0000256" key="6">
    <source>
        <dbReference type="ARBA" id="ARBA00023134"/>
    </source>
</evidence>
<organism evidence="10 11">
    <name type="scientific">Geomonas propionica</name>
    <dbReference type="NCBI Taxonomy" id="2798582"/>
    <lineage>
        <taxon>Bacteria</taxon>
        <taxon>Pseudomonadati</taxon>
        <taxon>Thermodesulfobacteriota</taxon>
        <taxon>Desulfuromonadia</taxon>
        <taxon>Geobacterales</taxon>
        <taxon>Geobacteraceae</taxon>
        <taxon>Geomonas</taxon>
    </lineage>
</organism>
<name>A0ABS0YW49_9BACT</name>
<comment type="catalytic activity">
    <reaction evidence="8">
        <text>Mo-molybdopterin + GTP + H(+) = Mo-molybdopterin guanine dinucleotide + diphosphate</text>
        <dbReference type="Rhea" id="RHEA:34243"/>
        <dbReference type="ChEBI" id="CHEBI:15378"/>
        <dbReference type="ChEBI" id="CHEBI:33019"/>
        <dbReference type="ChEBI" id="CHEBI:37565"/>
        <dbReference type="ChEBI" id="CHEBI:71302"/>
        <dbReference type="ChEBI" id="CHEBI:71310"/>
        <dbReference type="EC" id="2.7.7.77"/>
    </reaction>
</comment>
<protein>
    <recommendedName>
        <fullName evidence="8">Probable molybdenum cofactor guanylyltransferase</fullName>
        <shortName evidence="8">MoCo guanylyltransferase</shortName>
        <ecNumber evidence="8">2.7.7.77</ecNumber>
    </recommendedName>
    <alternativeName>
        <fullName evidence="8">GTP:molybdopterin guanylyltransferase</fullName>
    </alternativeName>
    <alternativeName>
        <fullName evidence="8">Mo-MPT guanylyltransferase</fullName>
    </alternativeName>
    <alternativeName>
        <fullName evidence="8">Molybdopterin guanylyltransferase</fullName>
    </alternativeName>
    <alternativeName>
        <fullName evidence="8">Molybdopterin-guanine dinucleotide synthase</fullName>
        <shortName evidence="8">MGD synthase</shortName>
    </alternativeName>
</protein>
<feature type="domain" description="MobA-like NTP transferase" evidence="9">
    <location>
        <begin position="14"/>
        <end position="158"/>
    </location>
</feature>
<dbReference type="PANTHER" id="PTHR19136">
    <property type="entry name" value="MOLYBDENUM COFACTOR GUANYLYLTRANSFERASE"/>
    <property type="match status" value="1"/>
</dbReference>
<dbReference type="CDD" id="cd02503">
    <property type="entry name" value="MobA"/>
    <property type="match status" value="1"/>
</dbReference>
<evidence type="ECO:0000259" key="9">
    <source>
        <dbReference type="Pfam" id="PF12804"/>
    </source>
</evidence>
<keyword evidence="4 8" id="KW-0547">Nucleotide-binding</keyword>
<dbReference type="EMBL" id="JAEMHK010000016">
    <property type="protein sequence ID" value="MBJ6802158.1"/>
    <property type="molecule type" value="Genomic_DNA"/>
</dbReference>
<reference evidence="10 11" key="1">
    <citation type="submission" date="2020-12" db="EMBL/GenBank/DDBJ databases">
        <title>Geomonas sp. Red259, isolated from paddy soil.</title>
        <authorList>
            <person name="Xu Z."/>
            <person name="Zhang Z."/>
            <person name="Masuda Y."/>
            <person name="Itoh H."/>
            <person name="Senoo K."/>
        </authorList>
    </citation>
    <scope>NUCLEOTIDE SEQUENCE [LARGE SCALE GENOMIC DNA]</scope>
    <source>
        <strain evidence="10 11">Red259</strain>
    </source>
</reference>
<evidence type="ECO:0000256" key="8">
    <source>
        <dbReference type="HAMAP-Rule" id="MF_00316"/>
    </source>
</evidence>
<feature type="binding site" evidence="8">
    <location>
        <position position="29"/>
    </location>
    <ligand>
        <name>GTP</name>
        <dbReference type="ChEBI" id="CHEBI:37565"/>
    </ligand>
</feature>
<feature type="binding site" evidence="8">
    <location>
        <begin position="17"/>
        <end position="19"/>
    </location>
    <ligand>
        <name>GTP</name>
        <dbReference type="ChEBI" id="CHEBI:37565"/>
    </ligand>
</feature>
<evidence type="ECO:0000313" key="11">
    <source>
        <dbReference type="Proteomes" id="UP000641025"/>
    </source>
</evidence>
<dbReference type="GO" id="GO:0016779">
    <property type="term" value="F:nucleotidyltransferase activity"/>
    <property type="evidence" value="ECO:0007669"/>
    <property type="project" value="UniProtKB-KW"/>
</dbReference>
<evidence type="ECO:0000256" key="5">
    <source>
        <dbReference type="ARBA" id="ARBA00022842"/>
    </source>
</evidence>
<evidence type="ECO:0000256" key="7">
    <source>
        <dbReference type="ARBA" id="ARBA00023150"/>
    </source>
</evidence>
<dbReference type="Gene3D" id="3.90.550.10">
    <property type="entry name" value="Spore Coat Polysaccharide Biosynthesis Protein SpsA, Chain A"/>
    <property type="match status" value="1"/>
</dbReference>
<dbReference type="SUPFAM" id="SSF53448">
    <property type="entry name" value="Nucleotide-diphospho-sugar transferases"/>
    <property type="match status" value="1"/>
</dbReference>
<evidence type="ECO:0000256" key="4">
    <source>
        <dbReference type="ARBA" id="ARBA00022741"/>
    </source>
</evidence>
<keyword evidence="10" id="KW-0548">Nucleotidyltransferase</keyword>
<evidence type="ECO:0000256" key="3">
    <source>
        <dbReference type="ARBA" id="ARBA00022723"/>
    </source>
</evidence>
<dbReference type="InterPro" id="IPR013482">
    <property type="entry name" value="Molybde_CF_guanTrfase"/>
</dbReference>
<feature type="binding site" evidence="8">
    <location>
        <position position="103"/>
    </location>
    <ligand>
        <name>GTP</name>
        <dbReference type="ChEBI" id="CHEBI:37565"/>
    </ligand>
</feature>
<dbReference type="InterPro" id="IPR029044">
    <property type="entry name" value="Nucleotide-diphossugar_trans"/>
</dbReference>
<dbReference type="EC" id="2.7.7.77" evidence="8"/>
<evidence type="ECO:0000256" key="2">
    <source>
        <dbReference type="ARBA" id="ARBA00022679"/>
    </source>
</evidence>
<evidence type="ECO:0000256" key="1">
    <source>
        <dbReference type="ARBA" id="ARBA00022490"/>
    </source>
</evidence>
<sequence length="214" mass="23114">MKRSRPVAFPDVTGVILAGGQSSRMGSNKALLPYGNGLLIENIHRLLAPLFGEMLIAANDRETYAFVGCRVAPDRYRGLGALAGLHAALAGSRTPYIFAVACDMPFLDLELIRALVALRHEADVVIPEGDMGPEPLHAVYATACLPQVEAALQENRRRLVSFFPAVRVLTMAPDRVAALDPTFASFCNVNTPAEYFALRGRSFVGGATADRKRC</sequence>
<comment type="caution">
    <text evidence="8">Lacks conserved residue(s) required for the propagation of feature annotation.</text>
</comment>
<dbReference type="Proteomes" id="UP000641025">
    <property type="component" value="Unassembled WGS sequence"/>
</dbReference>
<keyword evidence="7 8" id="KW-0501">Molybdenum cofactor biosynthesis</keyword>
<comment type="domain">
    <text evidence="8">The N-terminal domain determines nucleotide recognition and specific binding, while the C-terminal domain determines the specific binding to the target protein.</text>
</comment>
<keyword evidence="5 8" id="KW-0460">Magnesium</keyword>
<comment type="similarity">
    <text evidence="8">Belongs to the MobA family.</text>
</comment>
<keyword evidence="6 8" id="KW-0342">GTP-binding</keyword>
<comment type="function">
    <text evidence="8">Transfers a GMP moiety from GTP to Mo-molybdopterin (Mo-MPT) cofactor (Moco or molybdenum cofactor) to form Mo-molybdopterin guanine dinucleotide (Mo-MGD) cofactor.</text>
</comment>
<proteinExistence type="inferred from homology"/>
<keyword evidence="11" id="KW-1185">Reference proteome</keyword>
<feature type="binding site" evidence="8">
    <location>
        <position position="103"/>
    </location>
    <ligand>
        <name>Mg(2+)</name>
        <dbReference type="ChEBI" id="CHEBI:18420"/>
    </ligand>
</feature>
<gene>
    <name evidence="8" type="primary">mobA</name>
    <name evidence="10" type="ORF">JFN90_18685</name>
</gene>
<dbReference type="RefSeq" id="WP_199396633.1">
    <property type="nucleotide sequence ID" value="NZ_JAEMHK010000016.1"/>
</dbReference>
<accession>A0ABS0YW49</accession>
<dbReference type="InterPro" id="IPR025877">
    <property type="entry name" value="MobA-like_NTP_Trfase"/>
</dbReference>
<keyword evidence="3 8" id="KW-0479">Metal-binding</keyword>
<dbReference type="HAMAP" id="MF_00316">
    <property type="entry name" value="MobA"/>
    <property type="match status" value="1"/>
</dbReference>
<comment type="cofactor">
    <cofactor evidence="8">
        <name>Mg(2+)</name>
        <dbReference type="ChEBI" id="CHEBI:18420"/>
    </cofactor>
</comment>
<feature type="binding site" evidence="8">
    <location>
        <position position="74"/>
    </location>
    <ligand>
        <name>GTP</name>
        <dbReference type="ChEBI" id="CHEBI:37565"/>
    </ligand>
</feature>
<dbReference type="PANTHER" id="PTHR19136:SF81">
    <property type="entry name" value="MOLYBDENUM COFACTOR GUANYLYLTRANSFERASE"/>
    <property type="match status" value="1"/>
</dbReference>
<comment type="caution">
    <text evidence="10">The sequence shown here is derived from an EMBL/GenBank/DDBJ whole genome shotgun (WGS) entry which is preliminary data.</text>
</comment>
<evidence type="ECO:0000313" key="10">
    <source>
        <dbReference type="EMBL" id="MBJ6802158.1"/>
    </source>
</evidence>
<keyword evidence="1 8" id="KW-0963">Cytoplasm</keyword>
<dbReference type="Pfam" id="PF12804">
    <property type="entry name" value="NTP_transf_3"/>
    <property type="match status" value="1"/>
</dbReference>